<gene>
    <name evidence="4" type="primary">nasT</name>
    <name evidence="4" type="ORF">NMK_3588</name>
</gene>
<proteinExistence type="predicted"/>
<evidence type="ECO:0000259" key="3">
    <source>
        <dbReference type="PROSITE" id="PS50921"/>
    </source>
</evidence>
<evidence type="ECO:0000313" key="4">
    <source>
        <dbReference type="EMBL" id="GBG15968.1"/>
    </source>
</evidence>
<comment type="caution">
    <text evidence="4">The sequence shown here is derived from an EMBL/GenBank/DDBJ whole genome shotgun (WGS) entry which is preliminary data.</text>
</comment>
<dbReference type="InterPro" id="IPR001789">
    <property type="entry name" value="Sig_transdc_resp-reg_receiver"/>
</dbReference>
<dbReference type="PANTHER" id="PTHR43367">
    <property type="match status" value="1"/>
</dbReference>
<dbReference type="PIRSF" id="PIRSF036382">
    <property type="entry name" value="RR_antiterm"/>
    <property type="match status" value="1"/>
</dbReference>
<keyword evidence="1" id="KW-0597">Phosphoprotein</keyword>
<dbReference type="EMBL" id="BDOQ01000024">
    <property type="protein sequence ID" value="GBG15968.1"/>
    <property type="molecule type" value="Genomic_DNA"/>
</dbReference>
<dbReference type="PROSITE" id="PS50921">
    <property type="entry name" value="ANTAR"/>
    <property type="match status" value="1"/>
</dbReference>
<dbReference type="Pfam" id="PF03861">
    <property type="entry name" value="ANTAR"/>
    <property type="match status" value="1"/>
</dbReference>
<feature type="modified residue" description="4-aspartylphosphate" evidence="1">
    <location>
        <position position="78"/>
    </location>
</feature>
<dbReference type="PANTHER" id="PTHR43367:SF1">
    <property type="entry name" value="TWO-COMPONENT RESPONSE REGULATOR-LIKE APRR6-RELATED"/>
    <property type="match status" value="1"/>
</dbReference>
<dbReference type="Gene3D" id="3.40.50.2300">
    <property type="match status" value="1"/>
</dbReference>
<feature type="domain" description="Response regulatory" evidence="2">
    <location>
        <begin position="28"/>
        <end position="142"/>
    </location>
</feature>
<dbReference type="Proteomes" id="UP000245081">
    <property type="component" value="Unassembled WGS sequence"/>
</dbReference>
<dbReference type="SMART" id="SM00448">
    <property type="entry name" value="REC"/>
    <property type="match status" value="1"/>
</dbReference>
<dbReference type="AlphaFoldDB" id="A0A2R5FF97"/>
<evidence type="ECO:0000259" key="2">
    <source>
        <dbReference type="PROSITE" id="PS50110"/>
    </source>
</evidence>
<feature type="domain" description="ANTAR" evidence="3">
    <location>
        <begin position="148"/>
        <end position="209"/>
    </location>
</feature>
<dbReference type="PROSITE" id="PS50110">
    <property type="entry name" value="RESPONSE_REGULATORY"/>
    <property type="match status" value="1"/>
</dbReference>
<dbReference type="GO" id="GO:0000160">
    <property type="term" value="P:phosphorelay signal transduction system"/>
    <property type="evidence" value="ECO:0007669"/>
    <property type="project" value="InterPro"/>
</dbReference>
<keyword evidence="5" id="KW-1185">Reference proteome</keyword>
<dbReference type="Pfam" id="PF00072">
    <property type="entry name" value="Response_reg"/>
    <property type="match status" value="1"/>
</dbReference>
<dbReference type="Gene3D" id="1.10.10.10">
    <property type="entry name" value="Winged helix-like DNA-binding domain superfamily/Winged helix DNA-binding domain"/>
    <property type="match status" value="1"/>
</dbReference>
<sequence>MTYKMWHRCCFLLGVTTEHHYKIKHNIKVMLVDENQERTVPLTQVLSEAGYQVIAYISDMADLNKEVARLNPDVIIIDIDSPSRDTLEHIAVASRDDPRAIVMFTHDGDTEKIRSATRAGVSAYVVGGISNERLKPIMDAALARFDEYRGLRLQLDVANNKLAERKVIEKAKGILMQRRSVTEDEAYQALRKMAMDRNERLGEVARQVVEAAQLLG</sequence>
<organism evidence="4 5">
    <name type="scientific">Novimethylophilus kurashikiensis</name>
    <dbReference type="NCBI Taxonomy" id="1825523"/>
    <lineage>
        <taxon>Bacteria</taxon>
        <taxon>Pseudomonadati</taxon>
        <taxon>Pseudomonadota</taxon>
        <taxon>Betaproteobacteria</taxon>
        <taxon>Nitrosomonadales</taxon>
        <taxon>Methylophilaceae</taxon>
        <taxon>Novimethylophilus</taxon>
    </lineage>
</organism>
<dbReference type="SMART" id="SM01012">
    <property type="entry name" value="ANTAR"/>
    <property type="match status" value="1"/>
</dbReference>
<reference evidence="4 5" key="1">
    <citation type="journal article" date="2018" name="Environ. Microbiol.">
        <title>Isolation and genomic characterization of Novimethylophilus kurashikiensis gen. nov. sp. nov., a new lanthanide-dependent methylotrophic species of Methylophilaceae.</title>
        <authorList>
            <person name="Lv H."/>
            <person name="Sahin N."/>
            <person name="Tani A."/>
        </authorList>
    </citation>
    <scope>NUCLEOTIDE SEQUENCE [LARGE SCALE GENOMIC DNA]</scope>
    <source>
        <strain evidence="4 5">La2-4</strain>
    </source>
</reference>
<protein>
    <submittedName>
        <fullName evidence="4">Response regulator NasT</fullName>
    </submittedName>
</protein>
<dbReference type="InterPro" id="IPR036388">
    <property type="entry name" value="WH-like_DNA-bd_sf"/>
</dbReference>
<evidence type="ECO:0000256" key="1">
    <source>
        <dbReference type="PROSITE-ProRule" id="PRU00169"/>
    </source>
</evidence>
<dbReference type="SUPFAM" id="SSF52172">
    <property type="entry name" value="CheY-like"/>
    <property type="match status" value="1"/>
</dbReference>
<dbReference type="InterPro" id="IPR011006">
    <property type="entry name" value="CheY-like_superfamily"/>
</dbReference>
<evidence type="ECO:0000313" key="5">
    <source>
        <dbReference type="Proteomes" id="UP000245081"/>
    </source>
</evidence>
<dbReference type="GO" id="GO:0003723">
    <property type="term" value="F:RNA binding"/>
    <property type="evidence" value="ECO:0007669"/>
    <property type="project" value="InterPro"/>
</dbReference>
<dbReference type="InterPro" id="IPR005561">
    <property type="entry name" value="ANTAR"/>
</dbReference>
<dbReference type="InterPro" id="IPR008327">
    <property type="entry name" value="Sig_transdc_resp-reg_antiterm"/>
</dbReference>
<accession>A0A2R5FF97</accession>
<name>A0A2R5FF97_9PROT</name>